<dbReference type="EMBL" id="JAPOHD010000020">
    <property type="protein sequence ID" value="MCY1720727.1"/>
    <property type="molecule type" value="Genomic_DNA"/>
</dbReference>
<dbReference type="EC" id="3.2.1.14" evidence="2"/>
<evidence type="ECO:0000256" key="7">
    <source>
        <dbReference type="RuleBase" id="RU004453"/>
    </source>
</evidence>
<evidence type="ECO:0000313" key="11">
    <source>
        <dbReference type="Proteomes" id="UP001145087"/>
    </source>
</evidence>
<keyword evidence="3 6" id="KW-0378">Hydrolase</keyword>
<feature type="domain" description="GH18" evidence="9">
    <location>
        <begin position="39"/>
        <end position="392"/>
    </location>
</feature>
<keyword evidence="8" id="KW-0732">Signal</keyword>
<organism evidence="10 11">
    <name type="scientific">Draconibacterium aestuarii</name>
    <dbReference type="NCBI Taxonomy" id="2998507"/>
    <lineage>
        <taxon>Bacteria</taxon>
        <taxon>Pseudomonadati</taxon>
        <taxon>Bacteroidota</taxon>
        <taxon>Bacteroidia</taxon>
        <taxon>Marinilabiliales</taxon>
        <taxon>Prolixibacteraceae</taxon>
        <taxon>Draconibacterium</taxon>
    </lineage>
</organism>
<feature type="chain" id="PRO_5040930341" description="chitinase" evidence="8">
    <location>
        <begin position="21"/>
        <end position="392"/>
    </location>
</feature>
<dbReference type="PROSITE" id="PS01095">
    <property type="entry name" value="GH18_1"/>
    <property type="match status" value="1"/>
</dbReference>
<dbReference type="GO" id="GO:0008061">
    <property type="term" value="F:chitin binding"/>
    <property type="evidence" value="ECO:0007669"/>
    <property type="project" value="InterPro"/>
</dbReference>
<dbReference type="PROSITE" id="PS51910">
    <property type="entry name" value="GH18_2"/>
    <property type="match status" value="1"/>
</dbReference>
<dbReference type="SUPFAM" id="SSF51445">
    <property type="entry name" value="(Trans)glycosidases"/>
    <property type="match status" value="1"/>
</dbReference>
<dbReference type="Pfam" id="PF00704">
    <property type="entry name" value="Glyco_hydro_18"/>
    <property type="match status" value="1"/>
</dbReference>
<keyword evidence="4" id="KW-0624">Polysaccharide degradation</keyword>
<dbReference type="Gene3D" id="3.10.50.10">
    <property type="match status" value="1"/>
</dbReference>
<dbReference type="InterPro" id="IPR050314">
    <property type="entry name" value="Glycosyl_Hydrlase_18"/>
</dbReference>
<dbReference type="InterPro" id="IPR017853">
    <property type="entry name" value="GH"/>
</dbReference>
<proteinExistence type="inferred from homology"/>
<gene>
    <name evidence="10" type="ORF">OU798_10255</name>
</gene>
<keyword evidence="11" id="KW-1185">Reference proteome</keyword>
<protein>
    <recommendedName>
        <fullName evidence="2">chitinase</fullName>
        <ecNumber evidence="2">3.2.1.14</ecNumber>
    </recommendedName>
</protein>
<comment type="catalytic activity">
    <reaction evidence="1">
        <text>Random endo-hydrolysis of N-acetyl-beta-D-glucosaminide (1-&gt;4)-beta-linkages in chitin and chitodextrins.</text>
        <dbReference type="EC" id="3.2.1.14"/>
    </reaction>
</comment>
<sequence>MMNYRIISVVALLFTLTLSACNSKNKAKINSESKQEKEYMAVAYVAGYRDFDFSSIDVSGITHINYAFGNIRDGEAVFDTTQIDGKNLTPLDVEKLHGLKSQNPDLKILISIGGWSWSKGFSDAALTSESRLKFAKSCAKMVETYKLDGIDLDWEYPNQVGAGNTHRPEDVKNFTLMLKATREQLDLLAKNEGKGKHYLLAIASGADKAYVDNVEMDEIHKYLDFLNIMTYDFYNGHHDITGHHANYLSSAKPEMDMNSAVNAVDMHVKAGFPVEKINLGIAFYGRIWKGVQTDSNDPLFKKAETVGMGIDYVDFYQNINANGYIRYWDDNAKAPYLWNPNEKTFISYEDEESIQSKVDYMKSKGLAGVMFWEYSADHKKTLLHALVSDLNQ</sequence>
<dbReference type="AlphaFoldDB" id="A0A9X3F6L2"/>
<dbReference type="GO" id="GO:0005975">
    <property type="term" value="P:carbohydrate metabolic process"/>
    <property type="evidence" value="ECO:0007669"/>
    <property type="project" value="InterPro"/>
</dbReference>
<name>A0A9X3F6L2_9BACT</name>
<evidence type="ECO:0000313" key="10">
    <source>
        <dbReference type="EMBL" id="MCY1720727.1"/>
    </source>
</evidence>
<dbReference type="InterPro" id="IPR029070">
    <property type="entry name" value="Chitinase_insertion_sf"/>
</dbReference>
<keyword evidence="4" id="KW-0119">Carbohydrate metabolism</keyword>
<dbReference type="CDD" id="cd06548">
    <property type="entry name" value="GH18_chitinase"/>
    <property type="match status" value="1"/>
</dbReference>
<reference evidence="10" key="1">
    <citation type="submission" date="2022-11" db="EMBL/GenBank/DDBJ databases">
        <title>Marilongibacter aestuarii gen. nov., sp. nov., isolated from tidal flat sediment.</title>
        <authorList>
            <person name="Jiayan W."/>
        </authorList>
    </citation>
    <scope>NUCLEOTIDE SEQUENCE</scope>
    <source>
        <strain evidence="10">Z1-6</strain>
    </source>
</reference>
<comment type="caution">
    <text evidence="10">The sequence shown here is derived from an EMBL/GenBank/DDBJ whole genome shotgun (WGS) entry which is preliminary data.</text>
</comment>
<comment type="similarity">
    <text evidence="7">Belongs to the glycosyl hydrolase 18 family.</text>
</comment>
<dbReference type="SUPFAM" id="SSF54556">
    <property type="entry name" value="Chitinase insertion domain"/>
    <property type="match status" value="1"/>
</dbReference>
<evidence type="ECO:0000256" key="5">
    <source>
        <dbReference type="ARBA" id="ARBA00023295"/>
    </source>
</evidence>
<dbReference type="InterPro" id="IPR001223">
    <property type="entry name" value="Glyco_hydro18_cat"/>
</dbReference>
<dbReference type="InterPro" id="IPR001579">
    <property type="entry name" value="Glyco_hydro_18_chit_AS"/>
</dbReference>
<dbReference type="Proteomes" id="UP001145087">
    <property type="component" value="Unassembled WGS sequence"/>
</dbReference>
<dbReference type="InterPro" id="IPR011583">
    <property type="entry name" value="Chitinase_II/V-like_cat"/>
</dbReference>
<dbReference type="PANTHER" id="PTHR11177">
    <property type="entry name" value="CHITINASE"/>
    <property type="match status" value="1"/>
</dbReference>
<dbReference type="SMART" id="SM00636">
    <property type="entry name" value="Glyco_18"/>
    <property type="match status" value="1"/>
</dbReference>
<evidence type="ECO:0000256" key="3">
    <source>
        <dbReference type="ARBA" id="ARBA00022801"/>
    </source>
</evidence>
<evidence type="ECO:0000256" key="2">
    <source>
        <dbReference type="ARBA" id="ARBA00012729"/>
    </source>
</evidence>
<dbReference type="PROSITE" id="PS51257">
    <property type="entry name" value="PROKAR_LIPOPROTEIN"/>
    <property type="match status" value="1"/>
</dbReference>
<dbReference type="RefSeq" id="WP_343333060.1">
    <property type="nucleotide sequence ID" value="NZ_JAPOHD010000020.1"/>
</dbReference>
<evidence type="ECO:0000256" key="6">
    <source>
        <dbReference type="RuleBase" id="RU000489"/>
    </source>
</evidence>
<dbReference type="GO" id="GO:0008843">
    <property type="term" value="F:endochitinase activity"/>
    <property type="evidence" value="ECO:0007669"/>
    <property type="project" value="UniProtKB-EC"/>
</dbReference>
<keyword evidence="4" id="KW-0146">Chitin degradation</keyword>
<evidence type="ECO:0000256" key="1">
    <source>
        <dbReference type="ARBA" id="ARBA00000822"/>
    </source>
</evidence>
<accession>A0A9X3F6L2</accession>
<dbReference type="Gene3D" id="3.20.20.80">
    <property type="entry name" value="Glycosidases"/>
    <property type="match status" value="1"/>
</dbReference>
<evidence type="ECO:0000259" key="9">
    <source>
        <dbReference type="PROSITE" id="PS51910"/>
    </source>
</evidence>
<evidence type="ECO:0000256" key="4">
    <source>
        <dbReference type="ARBA" id="ARBA00023024"/>
    </source>
</evidence>
<dbReference type="PANTHER" id="PTHR11177:SF317">
    <property type="entry name" value="CHITINASE 12-RELATED"/>
    <property type="match status" value="1"/>
</dbReference>
<keyword evidence="5 6" id="KW-0326">Glycosidase</keyword>
<evidence type="ECO:0000256" key="8">
    <source>
        <dbReference type="SAM" id="SignalP"/>
    </source>
</evidence>
<dbReference type="GO" id="GO:0006032">
    <property type="term" value="P:chitin catabolic process"/>
    <property type="evidence" value="ECO:0007669"/>
    <property type="project" value="UniProtKB-KW"/>
</dbReference>
<feature type="signal peptide" evidence="8">
    <location>
        <begin position="1"/>
        <end position="20"/>
    </location>
</feature>